<dbReference type="Proteomes" id="UP000250991">
    <property type="component" value="Unassembled WGS sequence"/>
</dbReference>
<proteinExistence type="predicted"/>
<gene>
    <name evidence="1" type="ORF">NCTC8009_00062</name>
</gene>
<dbReference type="AlphaFoldDB" id="A0A2X1LB51"/>
<organism evidence="1 2">
    <name type="scientific">Escherichia coli</name>
    <dbReference type="NCBI Taxonomy" id="562"/>
    <lineage>
        <taxon>Bacteria</taxon>
        <taxon>Pseudomonadati</taxon>
        <taxon>Pseudomonadota</taxon>
        <taxon>Gammaproteobacteria</taxon>
        <taxon>Enterobacterales</taxon>
        <taxon>Enterobacteriaceae</taxon>
        <taxon>Escherichia</taxon>
    </lineage>
</organism>
<protein>
    <submittedName>
        <fullName evidence="1">Uncharacterized protein</fullName>
    </submittedName>
</protein>
<name>A0A2X1LB51_ECOLX</name>
<evidence type="ECO:0000313" key="1">
    <source>
        <dbReference type="EMBL" id="SPW62122.1"/>
    </source>
</evidence>
<reference evidence="1 2" key="1">
    <citation type="submission" date="2018-06" db="EMBL/GenBank/DDBJ databases">
        <authorList>
            <consortium name="Pathogen Informatics"/>
            <person name="Doyle S."/>
        </authorList>
    </citation>
    <scope>NUCLEOTIDE SEQUENCE [LARGE SCALE GENOMIC DNA]</scope>
    <source>
        <strain evidence="1 2">NCTC8009</strain>
    </source>
</reference>
<sequence length="53" mass="6306">MYLEQQIESLIVWQIPNTYIIEFRGKPLEQHSLGQRASRINAVCPEISRTMMW</sequence>
<evidence type="ECO:0000313" key="2">
    <source>
        <dbReference type="Proteomes" id="UP000250991"/>
    </source>
</evidence>
<accession>A0A2X1LB51</accession>
<dbReference type="EMBL" id="UARW01000001">
    <property type="protein sequence ID" value="SPW62122.1"/>
    <property type="molecule type" value="Genomic_DNA"/>
</dbReference>